<evidence type="ECO:0000259" key="5">
    <source>
        <dbReference type="Pfam" id="PF17676"/>
    </source>
</evidence>
<comment type="similarity">
    <text evidence="1">Belongs to the peptidase S66 family.</text>
</comment>
<dbReference type="GO" id="GO:0016787">
    <property type="term" value="F:hydrolase activity"/>
    <property type="evidence" value="ECO:0007669"/>
    <property type="project" value="UniProtKB-KW"/>
</dbReference>
<dbReference type="AlphaFoldDB" id="A0A917U4F7"/>
<reference evidence="6" key="2">
    <citation type="submission" date="2020-09" db="EMBL/GenBank/DDBJ databases">
        <authorList>
            <person name="Sun Q."/>
            <person name="Ohkuma M."/>
        </authorList>
    </citation>
    <scope>NUCLEOTIDE SEQUENCE</scope>
    <source>
        <strain evidence="6">JCM 19831</strain>
    </source>
</reference>
<dbReference type="Pfam" id="PF02016">
    <property type="entry name" value="Peptidase_S66"/>
    <property type="match status" value="1"/>
</dbReference>
<comment type="caution">
    <text evidence="6">The sequence shown here is derived from an EMBL/GenBank/DDBJ whole genome shotgun (WGS) entry which is preliminary data.</text>
</comment>
<keyword evidence="3" id="KW-0472">Membrane</keyword>
<dbReference type="Gene3D" id="3.50.30.60">
    <property type="entry name" value="LD-carboxypeptidase A C-terminal domain-like"/>
    <property type="match status" value="1"/>
</dbReference>
<keyword evidence="3" id="KW-0812">Transmembrane</keyword>
<dbReference type="SUPFAM" id="SSF52317">
    <property type="entry name" value="Class I glutamine amidotransferase-like"/>
    <property type="match status" value="1"/>
</dbReference>
<keyword evidence="2" id="KW-0378">Hydrolase</keyword>
<dbReference type="InterPro" id="IPR027478">
    <property type="entry name" value="LdcA_N"/>
</dbReference>
<dbReference type="Gene3D" id="3.40.50.10740">
    <property type="entry name" value="Class I glutamine amidotransferase-like"/>
    <property type="match status" value="1"/>
</dbReference>
<evidence type="ECO:0000256" key="3">
    <source>
        <dbReference type="SAM" id="Phobius"/>
    </source>
</evidence>
<evidence type="ECO:0008006" key="8">
    <source>
        <dbReference type="Google" id="ProtNLM"/>
    </source>
</evidence>
<organism evidence="6 7">
    <name type="scientific">Dactylosporangium sucinum</name>
    <dbReference type="NCBI Taxonomy" id="1424081"/>
    <lineage>
        <taxon>Bacteria</taxon>
        <taxon>Bacillati</taxon>
        <taxon>Actinomycetota</taxon>
        <taxon>Actinomycetes</taxon>
        <taxon>Micromonosporales</taxon>
        <taxon>Micromonosporaceae</taxon>
        <taxon>Dactylosporangium</taxon>
    </lineage>
</organism>
<dbReference type="PANTHER" id="PTHR30237">
    <property type="entry name" value="MURAMOYLTETRAPEPTIDE CARBOXYPEPTIDASE"/>
    <property type="match status" value="1"/>
</dbReference>
<reference evidence="6" key="1">
    <citation type="journal article" date="2014" name="Int. J. Syst. Evol. Microbiol.">
        <title>Complete genome sequence of Corynebacterium casei LMG S-19264T (=DSM 44701T), isolated from a smear-ripened cheese.</title>
        <authorList>
            <consortium name="US DOE Joint Genome Institute (JGI-PGF)"/>
            <person name="Walter F."/>
            <person name="Albersmeier A."/>
            <person name="Kalinowski J."/>
            <person name="Ruckert C."/>
        </authorList>
    </citation>
    <scope>NUCLEOTIDE SEQUENCE</scope>
    <source>
        <strain evidence="6">JCM 19831</strain>
    </source>
</reference>
<dbReference type="InterPro" id="IPR040921">
    <property type="entry name" value="Peptidase_S66C"/>
</dbReference>
<evidence type="ECO:0000256" key="2">
    <source>
        <dbReference type="ARBA" id="ARBA00022801"/>
    </source>
</evidence>
<dbReference type="Pfam" id="PF17676">
    <property type="entry name" value="Peptidase_S66C"/>
    <property type="match status" value="1"/>
</dbReference>
<feature type="transmembrane region" description="Helical" evidence="3">
    <location>
        <begin position="6"/>
        <end position="28"/>
    </location>
</feature>
<dbReference type="PANTHER" id="PTHR30237:SF4">
    <property type="entry name" value="LD-CARBOXYPEPTIDASE C-TERMINAL DOMAIN-CONTAINING PROTEIN"/>
    <property type="match status" value="1"/>
</dbReference>
<dbReference type="Proteomes" id="UP000642070">
    <property type="component" value="Unassembled WGS sequence"/>
</dbReference>
<proteinExistence type="inferred from homology"/>
<feature type="domain" description="LD-carboxypeptidase N-terminal" evidence="4">
    <location>
        <begin position="126"/>
        <end position="241"/>
    </location>
</feature>
<keyword evidence="7" id="KW-1185">Reference proteome</keyword>
<sequence length="458" mass="48910">MFDTFAGLATTHLLALVAGFLLGALVFLGDGRPRGPQPPACTDVTARWCPRHGRCTCTIGRGENAMTEHDIDDPGCPLHGTGCPLARHRQHPRRHLTPRDAARRGWIAGMVRELVRPPKARPGDRVAVLSPSFAAAGAFPAVHEQAMRRLAEVTGLVPVEFPTTRRVGASATARAGDINAAFADPAIRGILAVVGGDDQITVIPHLDAGLARTDPKPFLGTSDNTNLHHWLWANGIASFYGGSSQVHLGPGPGVDDVHARSLRAALVTGGRLEITDPGESEDVGVDWADPRALECFGERAATEPWSWHGPARTVTGAAWGGCLEVIQWILTAGRFPFPAEALLGGVLIIETSEKLLPAREVGWIVRALGERGLLGAVDAVLVARPPVSDHTRRPAAEDRARLRAAQRDVVVEMVARYNPDAVVCVGVPFGHTRPQWILPHGGRVTVDGSARRVFADYG</sequence>
<dbReference type="InterPro" id="IPR027461">
    <property type="entry name" value="Carboxypeptidase_A_C_sf"/>
</dbReference>
<dbReference type="EMBL" id="BMPI01000040">
    <property type="protein sequence ID" value="GGM57688.1"/>
    <property type="molecule type" value="Genomic_DNA"/>
</dbReference>
<name>A0A917U4F7_9ACTN</name>
<protein>
    <recommendedName>
        <fullName evidence="8">LD-carboxypeptidase</fullName>
    </recommendedName>
</protein>
<dbReference type="InterPro" id="IPR029062">
    <property type="entry name" value="Class_I_gatase-like"/>
</dbReference>
<keyword evidence="3" id="KW-1133">Transmembrane helix</keyword>
<gene>
    <name evidence="6" type="ORF">GCM10007977_069180</name>
</gene>
<accession>A0A917U4F7</accession>
<evidence type="ECO:0000256" key="1">
    <source>
        <dbReference type="ARBA" id="ARBA00010233"/>
    </source>
</evidence>
<evidence type="ECO:0000313" key="7">
    <source>
        <dbReference type="Proteomes" id="UP000642070"/>
    </source>
</evidence>
<dbReference type="InterPro" id="IPR040449">
    <property type="entry name" value="Peptidase_S66_N"/>
</dbReference>
<feature type="domain" description="LD-carboxypeptidase C-terminal" evidence="5">
    <location>
        <begin position="315"/>
        <end position="446"/>
    </location>
</feature>
<evidence type="ECO:0000313" key="6">
    <source>
        <dbReference type="EMBL" id="GGM57688.1"/>
    </source>
</evidence>
<evidence type="ECO:0000259" key="4">
    <source>
        <dbReference type="Pfam" id="PF02016"/>
    </source>
</evidence>
<dbReference type="SUPFAM" id="SSF141986">
    <property type="entry name" value="LD-carboxypeptidase A C-terminal domain-like"/>
    <property type="match status" value="1"/>
</dbReference>
<dbReference type="InterPro" id="IPR003507">
    <property type="entry name" value="S66_fam"/>
</dbReference>